<dbReference type="Proteomes" id="UP000198131">
    <property type="component" value="Unassembled WGS sequence"/>
</dbReference>
<name>A0A212TJK3_9BACT</name>
<dbReference type="InterPro" id="IPR008927">
    <property type="entry name" value="6-PGluconate_DH-like_C_sf"/>
</dbReference>
<gene>
    <name evidence="4" type="ORF">SAMN06265337_1468</name>
</gene>
<evidence type="ECO:0000313" key="4">
    <source>
        <dbReference type="EMBL" id="SNC66016.1"/>
    </source>
</evidence>
<keyword evidence="1" id="KW-0560">Oxidoreductase</keyword>
<dbReference type="PANTHER" id="PTHR48075:SF5">
    <property type="entry name" value="3-HYDROXYBUTYRYL-COA DEHYDROGENASE"/>
    <property type="match status" value="1"/>
</dbReference>
<reference evidence="5" key="1">
    <citation type="submission" date="2017-06" db="EMBL/GenBank/DDBJ databases">
        <authorList>
            <person name="Varghese N."/>
            <person name="Submissions S."/>
        </authorList>
    </citation>
    <scope>NUCLEOTIDE SEQUENCE [LARGE SCALE GENOMIC DNA]</scope>
    <source>
        <strain evidence="5">DSM 11116</strain>
    </source>
</reference>
<dbReference type="RefSeq" id="WP_088842704.1">
    <property type="nucleotide sequence ID" value="NZ_FYEW01000001.1"/>
</dbReference>
<dbReference type="EMBL" id="FYEW01000001">
    <property type="protein sequence ID" value="SNC66016.1"/>
    <property type="molecule type" value="Genomic_DNA"/>
</dbReference>
<feature type="domain" description="3-hydroxyacyl-CoA dehydrogenase C-terminal" evidence="2">
    <location>
        <begin position="299"/>
        <end position="381"/>
    </location>
</feature>
<dbReference type="InterPro" id="IPR006180">
    <property type="entry name" value="3-OHacyl-CoA_DH_CS"/>
</dbReference>
<dbReference type="GO" id="GO:0070403">
    <property type="term" value="F:NAD+ binding"/>
    <property type="evidence" value="ECO:0007669"/>
    <property type="project" value="InterPro"/>
</dbReference>
<dbReference type="InterPro" id="IPR036291">
    <property type="entry name" value="NAD(P)-bd_dom_sf"/>
</dbReference>
<evidence type="ECO:0000313" key="5">
    <source>
        <dbReference type="Proteomes" id="UP000198131"/>
    </source>
</evidence>
<dbReference type="GO" id="GO:0006635">
    <property type="term" value="P:fatty acid beta-oxidation"/>
    <property type="evidence" value="ECO:0007669"/>
    <property type="project" value="TreeGrafter"/>
</dbReference>
<dbReference type="InterPro" id="IPR006108">
    <property type="entry name" value="3HC_DH_C"/>
</dbReference>
<sequence>MTIGIIGSGAMGAGIAQVVAQAGHTVCLHDTNSAALQRATVSIQSSLRKLAEKNKISSEEAEAAIRRVQTCTDMDSFAKCGLIIEAIVEDLAVKQAAFRDVEAVVSADCILASNTSSLSIASIAAACQKPERFIGIHFFNPAPLMQLVEVIPAVQTRTGLAEEIRDLVQSWGKLPVLAKDTPGFIVNRVARPFYGEAIRILEEGIADMATIDWAMTELGGFRMGPFALMDFIGHDVNYRVTESVFTAFFYDPRFKPSFTQKRLFEAGYYGRKSGRGFYSYAPDAVLPEPTRDPALGHLVLHRILAMLINEAIDALALNVASKEDLELAMTKGVNYPKGLLAWADELGLGNVLTTLDDLYAEYHEDRYRASPLLRRMVRTGHTFLPNESASSHR</sequence>
<organism evidence="4 5">
    <name type="scientific">Hymenobacter gelipurpurascens</name>
    <dbReference type="NCBI Taxonomy" id="89968"/>
    <lineage>
        <taxon>Bacteria</taxon>
        <taxon>Pseudomonadati</taxon>
        <taxon>Bacteroidota</taxon>
        <taxon>Cytophagia</taxon>
        <taxon>Cytophagales</taxon>
        <taxon>Hymenobacteraceae</taxon>
        <taxon>Hymenobacter</taxon>
    </lineage>
</organism>
<dbReference type="GO" id="GO:0008691">
    <property type="term" value="F:3-hydroxybutyryl-CoA dehydrogenase activity"/>
    <property type="evidence" value="ECO:0007669"/>
    <property type="project" value="TreeGrafter"/>
</dbReference>
<dbReference type="FunFam" id="3.40.50.720:FF:000009">
    <property type="entry name" value="Fatty oxidation complex, alpha subunit"/>
    <property type="match status" value="1"/>
</dbReference>
<dbReference type="Pfam" id="PF00725">
    <property type="entry name" value="3HCDH"/>
    <property type="match status" value="2"/>
</dbReference>
<dbReference type="Pfam" id="PF02737">
    <property type="entry name" value="3HCDH_N"/>
    <property type="match status" value="1"/>
</dbReference>
<dbReference type="AlphaFoldDB" id="A0A212TJK3"/>
<dbReference type="InterPro" id="IPR006176">
    <property type="entry name" value="3-OHacyl-CoA_DH_NAD-bd"/>
</dbReference>
<feature type="domain" description="3-hydroxyacyl-CoA dehydrogenase NAD binding" evidence="3">
    <location>
        <begin position="2"/>
        <end position="181"/>
    </location>
</feature>
<accession>A0A212TJK3</accession>
<evidence type="ECO:0000259" key="2">
    <source>
        <dbReference type="Pfam" id="PF00725"/>
    </source>
</evidence>
<evidence type="ECO:0000259" key="3">
    <source>
        <dbReference type="Pfam" id="PF02737"/>
    </source>
</evidence>
<dbReference type="Gene3D" id="1.10.1040.50">
    <property type="match status" value="1"/>
</dbReference>
<dbReference type="SUPFAM" id="SSF48179">
    <property type="entry name" value="6-phosphogluconate dehydrogenase C-terminal domain-like"/>
    <property type="match status" value="2"/>
</dbReference>
<evidence type="ECO:0000256" key="1">
    <source>
        <dbReference type="ARBA" id="ARBA00023002"/>
    </source>
</evidence>
<dbReference type="SUPFAM" id="SSF51735">
    <property type="entry name" value="NAD(P)-binding Rossmann-fold domains"/>
    <property type="match status" value="1"/>
</dbReference>
<feature type="domain" description="3-hydroxyacyl-CoA dehydrogenase C-terminal" evidence="2">
    <location>
        <begin position="183"/>
        <end position="280"/>
    </location>
</feature>
<protein>
    <submittedName>
        <fullName evidence="4">3-hydroxybutyryl-CoA dehydrogenase</fullName>
    </submittedName>
</protein>
<dbReference type="PANTHER" id="PTHR48075">
    <property type="entry name" value="3-HYDROXYACYL-COA DEHYDROGENASE FAMILY PROTEIN"/>
    <property type="match status" value="1"/>
</dbReference>
<dbReference type="Gene3D" id="3.40.50.720">
    <property type="entry name" value="NAD(P)-binding Rossmann-like Domain"/>
    <property type="match status" value="1"/>
</dbReference>
<dbReference type="PROSITE" id="PS00067">
    <property type="entry name" value="3HCDH"/>
    <property type="match status" value="1"/>
</dbReference>
<dbReference type="OrthoDB" id="9771883at2"/>
<proteinExistence type="predicted"/>
<keyword evidence="5" id="KW-1185">Reference proteome</keyword>